<name>A0A8H6RX31_9AGAR</name>
<dbReference type="PROSITE" id="PS50181">
    <property type="entry name" value="FBOX"/>
    <property type="match status" value="1"/>
</dbReference>
<dbReference type="OrthoDB" id="3042786at2759"/>
<comment type="caution">
    <text evidence="2">The sequence shown here is derived from an EMBL/GenBank/DDBJ whole genome shotgun (WGS) entry which is preliminary data.</text>
</comment>
<evidence type="ECO:0000313" key="2">
    <source>
        <dbReference type="EMBL" id="KAF7288889.1"/>
    </source>
</evidence>
<gene>
    <name evidence="2" type="ORF">MIND_01404900</name>
</gene>
<accession>A0A8H6RX31</accession>
<keyword evidence="3" id="KW-1185">Reference proteome</keyword>
<organism evidence="2 3">
    <name type="scientific">Mycena indigotica</name>
    <dbReference type="NCBI Taxonomy" id="2126181"/>
    <lineage>
        <taxon>Eukaryota</taxon>
        <taxon>Fungi</taxon>
        <taxon>Dikarya</taxon>
        <taxon>Basidiomycota</taxon>
        <taxon>Agaricomycotina</taxon>
        <taxon>Agaricomycetes</taxon>
        <taxon>Agaricomycetidae</taxon>
        <taxon>Agaricales</taxon>
        <taxon>Marasmiineae</taxon>
        <taxon>Mycenaceae</taxon>
        <taxon>Mycena</taxon>
    </lineage>
</organism>
<sequence>MESRLAGLPQDLLLELAKWLDIRDLFSLLSTCSVIRNLQWHKALWIYAIWRLRTVQLHPLPLQHAQDLAALSLEQLVDAVKVAHRLLQNLHSPEGPVPVFTTQFHAGWLIKRVICIPGTYLALVESYSGISCWDLLTSQSVASLPKQANVGLLPASSSVCMDTPGKALVIGCVQPRLKNIQHLAAIWLDFTDRSNVTLTIDISPDVSNVSYPWRYLFASKEGIGLVTTSHLIYWVFETDAVIVQPHDHPLAQQSVILAHFRHGDYLYVSDGGTSERGPMLDVIDLSHLSDHGSPGEILRLEQILTCSRVILPPLDFPDPPDGLFGTYVKPPIAPLAAPCYGVFSITCLTYEDHLTRSCVLFWPSDIGEDARLVLGRHAPKCFQHVSKVRQCAVGSSGRYALLLGYGDVDGDTTEATDYLALLHLPPDAESFEFRRLDVGDIMLGSVVLAALDDTLGLVVLLDHKGMLMAISYART</sequence>
<dbReference type="GeneID" id="59352965"/>
<evidence type="ECO:0000259" key="1">
    <source>
        <dbReference type="PROSITE" id="PS50181"/>
    </source>
</evidence>
<proteinExistence type="predicted"/>
<feature type="domain" description="F-box" evidence="1">
    <location>
        <begin position="2"/>
        <end position="48"/>
    </location>
</feature>
<dbReference type="AlphaFoldDB" id="A0A8H6RX31"/>
<evidence type="ECO:0000313" key="3">
    <source>
        <dbReference type="Proteomes" id="UP000636479"/>
    </source>
</evidence>
<dbReference type="Proteomes" id="UP000636479">
    <property type="component" value="Unassembled WGS sequence"/>
</dbReference>
<reference evidence="2" key="1">
    <citation type="submission" date="2020-05" db="EMBL/GenBank/DDBJ databases">
        <title>Mycena genomes resolve the evolution of fungal bioluminescence.</title>
        <authorList>
            <person name="Tsai I.J."/>
        </authorList>
    </citation>
    <scope>NUCLEOTIDE SEQUENCE</scope>
    <source>
        <strain evidence="2">171206Taipei</strain>
    </source>
</reference>
<dbReference type="RefSeq" id="XP_037213041.1">
    <property type="nucleotide sequence ID" value="XM_037370449.1"/>
</dbReference>
<protein>
    <submittedName>
        <fullName evidence="2">F-box domain-containing protein</fullName>
    </submittedName>
</protein>
<dbReference type="InterPro" id="IPR001810">
    <property type="entry name" value="F-box_dom"/>
</dbReference>
<dbReference type="EMBL" id="JACAZF010000018">
    <property type="protein sequence ID" value="KAF7288889.1"/>
    <property type="molecule type" value="Genomic_DNA"/>
</dbReference>